<dbReference type="SUPFAM" id="SSF53901">
    <property type="entry name" value="Thiolase-like"/>
    <property type="match status" value="2"/>
</dbReference>
<feature type="domain" description="Ketosynthase family 3 (KS3)" evidence="16">
    <location>
        <begin position="1"/>
        <end position="408"/>
    </location>
</feature>
<dbReference type="PROSITE" id="PS52004">
    <property type="entry name" value="KS3_2"/>
    <property type="match status" value="1"/>
</dbReference>
<dbReference type="InterPro" id="IPR000794">
    <property type="entry name" value="Beta-ketoacyl_synthase"/>
</dbReference>
<comment type="catalytic activity">
    <reaction evidence="12 14">
        <text>(9Z)-hexadecenoyl-[ACP] + malonyl-[ACP] + H(+) = 3-oxo-(11Z)-octadecenoyl-[ACP] + holo-[ACP] + CO2</text>
        <dbReference type="Rhea" id="RHEA:55040"/>
        <dbReference type="Rhea" id="RHEA-COMP:9623"/>
        <dbReference type="Rhea" id="RHEA-COMP:9685"/>
        <dbReference type="Rhea" id="RHEA-COMP:10800"/>
        <dbReference type="Rhea" id="RHEA-COMP:14074"/>
        <dbReference type="ChEBI" id="CHEBI:15378"/>
        <dbReference type="ChEBI" id="CHEBI:16526"/>
        <dbReference type="ChEBI" id="CHEBI:64479"/>
        <dbReference type="ChEBI" id="CHEBI:78449"/>
        <dbReference type="ChEBI" id="CHEBI:83989"/>
        <dbReference type="ChEBI" id="CHEBI:138538"/>
        <dbReference type="EC" id="2.3.1.179"/>
    </reaction>
</comment>
<evidence type="ECO:0000256" key="4">
    <source>
        <dbReference type="ARBA" id="ARBA00014657"/>
    </source>
</evidence>
<keyword evidence="18" id="KW-1185">Reference proteome</keyword>
<keyword evidence="7" id="KW-0276">Fatty acid metabolism</keyword>
<dbReference type="CDD" id="cd00834">
    <property type="entry name" value="KAS_I_II"/>
    <property type="match status" value="1"/>
</dbReference>
<evidence type="ECO:0000313" key="18">
    <source>
        <dbReference type="Proteomes" id="UP001597079"/>
    </source>
</evidence>
<dbReference type="NCBIfam" id="NF004970">
    <property type="entry name" value="PRK06333.1"/>
    <property type="match status" value="1"/>
</dbReference>
<dbReference type="Proteomes" id="UP001597079">
    <property type="component" value="Unassembled WGS sequence"/>
</dbReference>
<comment type="catalytic activity">
    <reaction evidence="13 14">
        <text>a fatty acyl-[ACP] + malonyl-[ACP] + H(+) = a 3-oxoacyl-[ACP] + holo-[ACP] + CO2</text>
        <dbReference type="Rhea" id="RHEA:22836"/>
        <dbReference type="Rhea" id="RHEA-COMP:9623"/>
        <dbReference type="Rhea" id="RHEA-COMP:9685"/>
        <dbReference type="Rhea" id="RHEA-COMP:9916"/>
        <dbReference type="Rhea" id="RHEA-COMP:14125"/>
        <dbReference type="ChEBI" id="CHEBI:15378"/>
        <dbReference type="ChEBI" id="CHEBI:16526"/>
        <dbReference type="ChEBI" id="CHEBI:64479"/>
        <dbReference type="ChEBI" id="CHEBI:78449"/>
        <dbReference type="ChEBI" id="CHEBI:78776"/>
        <dbReference type="ChEBI" id="CHEBI:138651"/>
    </reaction>
</comment>
<evidence type="ECO:0000256" key="14">
    <source>
        <dbReference type="PIRNR" id="PIRNR000447"/>
    </source>
</evidence>
<evidence type="ECO:0000256" key="11">
    <source>
        <dbReference type="ARBA" id="ARBA00024006"/>
    </source>
</evidence>
<dbReference type="Pfam" id="PF02801">
    <property type="entry name" value="Ketoacyl-synt_C"/>
    <property type="match status" value="1"/>
</dbReference>
<dbReference type="InterPro" id="IPR017568">
    <property type="entry name" value="3-oxoacyl-ACP_synth-2"/>
</dbReference>
<dbReference type="SMART" id="SM00825">
    <property type="entry name" value="PKS_KS"/>
    <property type="match status" value="1"/>
</dbReference>
<evidence type="ECO:0000313" key="17">
    <source>
        <dbReference type="EMBL" id="MFD1677685.1"/>
    </source>
</evidence>
<name>A0ABW4JPC9_9BACL</name>
<dbReference type="NCBIfam" id="NF005589">
    <property type="entry name" value="PRK07314.1"/>
    <property type="match status" value="1"/>
</dbReference>
<dbReference type="PROSITE" id="PS00606">
    <property type="entry name" value="KS3_1"/>
    <property type="match status" value="1"/>
</dbReference>
<dbReference type="NCBIfam" id="TIGR03150">
    <property type="entry name" value="fabF"/>
    <property type="match status" value="1"/>
</dbReference>
<evidence type="ECO:0000259" key="16">
    <source>
        <dbReference type="PROSITE" id="PS52004"/>
    </source>
</evidence>
<evidence type="ECO:0000256" key="10">
    <source>
        <dbReference type="ARBA" id="ARBA00023315"/>
    </source>
</evidence>
<evidence type="ECO:0000256" key="2">
    <source>
        <dbReference type="ARBA" id="ARBA00008467"/>
    </source>
</evidence>
<evidence type="ECO:0000256" key="13">
    <source>
        <dbReference type="ARBA" id="ARBA00047659"/>
    </source>
</evidence>
<evidence type="ECO:0000256" key="8">
    <source>
        <dbReference type="ARBA" id="ARBA00023098"/>
    </source>
</evidence>
<keyword evidence="5 14" id="KW-0444">Lipid biosynthesis</keyword>
<dbReference type="Pfam" id="PF00109">
    <property type="entry name" value="ketoacyl-synt"/>
    <property type="match status" value="1"/>
</dbReference>
<proteinExistence type="inferred from homology"/>
<keyword evidence="8" id="KW-0443">Lipid metabolism</keyword>
<dbReference type="InterPro" id="IPR018201">
    <property type="entry name" value="Ketoacyl_synth_AS"/>
</dbReference>
<keyword evidence="10 14" id="KW-0012">Acyltransferase</keyword>
<accession>A0ABW4JPC9</accession>
<dbReference type="InterPro" id="IPR016039">
    <property type="entry name" value="Thiolase-like"/>
</dbReference>
<dbReference type="PANTHER" id="PTHR11712:SF336">
    <property type="entry name" value="3-OXOACYL-[ACYL-CARRIER-PROTEIN] SYNTHASE, MITOCHONDRIAL"/>
    <property type="match status" value="1"/>
</dbReference>
<dbReference type="RefSeq" id="WP_377945599.1">
    <property type="nucleotide sequence ID" value="NZ_JBHUCX010000099.1"/>
</dbReference>
<evidence type="ECO:0000256" key="1">
    <source>
        <dbReference type="ARBA" id="ARBA00005194"/>
    </source>
</evidence>
<dbReference type="PIRSF" id="PIRSF000447">
    <property type="entry name" value="KAS_II"/>
    <property type="match status" value="1"/>
</dbReference>
<evidence type="ECO:0000256" key="6">
    <source>
        <dbReference type="ARBA" id="ARBA00022679"/>
    </source>
</evidence>
<comment type="similarity">
    <text evidence="2 14 15">Belongs to the thiolase-like superfamily. Beta-ketoacyl-ACP synthases family.</text>
</comment>
<dbReference type="InterPro" id="IPR014030">
    <property type="entry name" value="Ketoacyl_synth_N"/>
</dbReference>
<evidence type="ECO:0000256" key="12">
    <source>
        <dbReference type="ARBA" id="ARBA00047318"/>
    </source>
</evidence>
<evidence type="ECO:0000256" key="3">
    <source>
        <dbReference type="ARBA" id="ARBA00012356"/>
    </source>
</evidence>
<reference evidence="18" key="1">
    <citation type="journal article" date="2019" name="Int. J. Syst. Evol. Microbiol.">
        <title>The Global Catalogue of Microorganisms (GCM) 10K type strain sequencing project: providing services to taxonomists for standard genome sequencing and annotation.</title>
        <authorList>
            <consortium name="The Broad Institute Genomics Platform"/>
            <consortium name="The Broad Institute Genome Sequencing Center for Infectious Disease"/>
            <person name="Wu L."/>
            <person name="Ma J."/>
        </authorList>
    </citation>
    <scope>NUCLEOTIDE SEQUENCE [LARGE SCALE GENOMIC DNA]</scope>
    <source>
        <strain evidence="18">CGMCC 1.12286</strain>
    </source>
</reference>
<dbReference type="InterPro" id="IPR014031">
    <property type="entry name" value="Ketoacyl_synth_C"/>
</dbReference>
<dbReference type="GO" id="GO:0004315">
    <property type="term" value="F:3-oxoacyl-[acyl-carrier-protein] synthase activity"/>
    <property type="evidence" value="ECO:0007669"/>
    <property type="project" value="UniProtKB-EC"/>
</dbReference>
<protein>
    <recommendedName>
        <fullName evidence="4 14">3-oxoacyl-[acyl-carrier-protein] synthase 2</fullName>
        <ecNumber evidence="3 14">2.3.1.179</ecNumber>
    </recommendedName>
</protein>
<evidence type="ECO:0000256" key="15">
    <source>
        <dbReference type="RuleBase" id="RU003694"/>
    </source>
</evidence>
<gene>
    <name evidence="17" type="primary">fabF</name>
    <name evidence="17" type="ORF">ACFSB2_23775</name>
</gene>
<organism evidence="17 18">
    <name type="scientific">Alicyclobacillus fodiniaquatilis</name>
    <dbReference type="NCBI Taxonomy" id="1661150"/>
    <lineage>
        <taxon>Bacteria</taxon>
        <taxon>Bacillati</taxon>
        <taxon>Bacillota</taxon>
        <taxon>Bacilli</taxon>
        <taxon>Bacillales</taxon>
        <taxon>Alicyclobacillaceae</taxon>
        <taxon>Alicyclobacillus</taxon>
    </lineage>
</organism>
<keyword evidence="6 14" id="KW-0808">Transferase</keyword>
<dbReference type="EC" id="2.3.1.179" evidence="3 14"/>
<evidence type="ECO:0000256" key="9">
    <source>
        <dbReference type="ARBA" id="ARBA00023160"/>
    </source>
</evidence>
<comment type="caution">
    <text evidence="17">The sequence shown here is derived from an EMBL/GenBank/DDBJ whole genome shotgun (WGS) entry which is preliminary data.</text>
</comment>
<dbReference type="InterPro" id="IPR020841">
    <property type="entry name" value="PKS_Beta-ketoAc_synthase_dom"/>
</dbReference>
<comment type="pathway">
    <text evidence="1 14">Lipid metabolism; fatty acid biosynthesis.</text>
</comment>
<dbReference type="PANTHER" id="PTHR11712">
    <property type="entry name" value="POLYKETIDE SYNTHASE-RELATED"/>
    <property type="match status" value="1"/>
</dbReference>
<dbReference type="Gene3D" id="3.40.47.10">
    <property type="match status" value="1"/>
</dbReference>
<sequence length="411" mass="43592">MTRIVITGMGVISPLGNDVAAFWDNLVSGQSGVSRIETFDVTEHKSKIGGVVRDFHPEALLGREIRRMDRFCQFAVAAAKQAMDDAKVNMDDEVAERVGVYIGSGVGGIHTLLENHQILLDRGSKRVSPTMVPMMIPNMAAAQVSIHFGIKGPCVAPVTACATGNNAIGEAYRALQLGKVDMVVAGGAESALTALTYAGFGNSTALSTQNDEPARASRPFDAERDGFVAAEGAGVIVLETLEHAQRRGAHIYAEMIGYGASADAFHMVATDPEGTGAAQAMQSAIEDANIRAEDVDYINAHATSTPIGDLSETRAIKRMFGDHAYKLAISANKSMMGHTLGAAGGIEAVALAKTLQEDLIPPTINLDNPDVECDLDYVPHKARRAPLRVGLSNSFGFGGHNAVLVFRKFED</sequence>
<evidence type="ECO:0000256" key="7">
    <source>
        <dbReference type="ARBA" id="ARBA00022832"/>
    </source>
</evidence>
<comment type="function">
    <text evidence="11 14">Involved in the type II fatty acid elongation cycle. Catalyzes the elongation of a wide range of acyl-ACP by the addition of two carbons from malonyl-ACP to an acyl acceptor. Can efficiently catalyze the conversion of palmitoleoyl-ACP (cis-hexadec-9-enoyl-ACP) to cis-vaccenoyl-ACP (cis-octadec-11-enoyl-ACP), an essential step in the thermal regulation of fatty acid composition.</text>
</comment>
<dbReference type="EMBL" id="JBHUCX010000099">
    <property type="protein sequence ID" value="MFD1677685.1"/>
    <property type="molecule type" value="Genomic_DNA"/>
</dbReference>
<keyword evidence="9 14" id="KW-0275">Fatty acid biosynthesis</keyword>
<evidence type="ECO:0000256" key="5">
    <source>
        <dbReference type="ARBA" id="ARBA00022516"/>
    </source>
</evidence>